<feature type="compositionally biased region" description="Basic and acidic residues" evidence="1">
    <location>
        <begin position="14"/>
        <end position="39"/>
    </location>
</feature>
<evidence type="ECO:0000313" key="3">
    <source>
        <dbReference type="WBParaSite" id="EEL_0000346501-mRNA-1"/>
    </source>
</evidence>
<keyword evidence="2" id="KW-1185">Reference proteome</keyword>
<accession>A0A0R3RPJ9</accession>
<proteinExistence type="predicted"/>
<dbReference type="AlphaFoldDB" id="A0A0R3RPJ9"/>
<evidence type="ECO:0000256" key="1">
    <source>
        <dbReference type="SAM" id="MobiDB-lite"/>
    </source>
</evidence>
<dbReference type="WBParaSite" id="EEL_0000346501-mRNA-1">
    <property type="protein sequence ID" value="EEL_0000346501-mRNA-1"/>
    <property type="gene ID" value="EEL_0000346501"/>
</dbReference>
<organism evidence="2 3">
    <name type="scientific">Elaeophora elaphi</name>
    <dbReference type="NCBI Taxonomy" id="1147741"/>
    <lineage>
        <taxon>Eukaryota</taxon>
        <taxon>Metazoa</taxon>
        <taxon>Ecdysozoa</taxon>
        <taxon>Nematoda</taxon>
        <taxon>Chromadorea</taxon>
        <taxon>Rhabditida</taxon>
        <taxon>Spirurina</taxon>
        <taxon>Spiruromorpha</taxon>
        <taxon>Filarioidea</taxon>
        <taxon>Onchocercidae</taxon>
        <taxon>Elaeophora</taxon>
    </lineage>
</organism>
<evidence type="ECO:0000313" key="2">
    <source>
        <dbReference type="Proteomes" id="UP000050640"/>
    </source>
</evidence>
<protein>
    <submittedName>
        <fullName evidence="3">Uncharacterized protein</fullName>
    </submittedName>
</protein>
<reference evidence="3" key="1">
    <citation type="submission" date="2017-02" db="UniProtKB">
        <authorList>
            <consortium name="WormBaseParasite"/>
        </authorList>
    </citation>
    <scope>IDENTIFICATION</scope>
</reference>
<dbReference type="Proteomes" id="UP000050640">
    <property type="component" value="Unplaced"/>
</dbReference>
<feature type="compositionally biased region" description="Acidic residues" evidence="1">
    <location>
        <begin position="1"/>
        <end position="13"/>
    </location>
</feature>
<sequence>MLAKTEDEEEKDEESSRKVGRRPELVSDRGRVRSKEDEEALDKKIAEIRRKNQLIEQRKELVEEDRANFVNEYGEMSLCDGAKGTMCRNVNFSTNQS</sequence>
<name>A0A0R3RPJ9_9BILA</name>
<feature type="region of interest" description="Disordered" evidence="1">
    <location>
        <begin position="1"/>
        <end position="39"/>
    </location>
</feature>